<protein>
    <submittedName>
        <fullName evidence="2">Uncharacterized protein</fullName>
    </submittedName>
</protein>
<accession>A0A067MIK1</accession>
<feature type="compositionally biased region" description="Low complexity" evidence="1">
    <location>
        <begin position="216"/>
        <end position="234"/>
    </location>
</feature>
<reference evidence="3" key="1">
    <citation type="journal article" date="2014" name="Proc. Natl. Acad. Sci. U.S.A.">
        <title>Extensive sampling of basidiomycete genomes demonstrates inadequacy of the white-rot/brown-rot paradigm for wood decay fungi.</title>
        <authorList>
            <person name="Riley R."/>
            <person name="Salamov A.A."/>
            <person name="Brown D.W."/>
            <person name="Nagy L.G."/>
            <person name="Floudas D."/>
            <person name="Held B.W."/>
            <person name="Levasseur A."/>
            <person name="Lombard V."/>
            <person name="Morin E."/>
            <person name="Otillar R."/>
            <person name="Lindquist E.A."/>
            <person name="Sun H."/>
            <person name="LaButti K.M."/>
            <person name="Schmutz J."/>
            <person name="Jabbour D."/>
            <person name="Luo H."/>
            <person name="Baker S.E."/>
            <person name="Pisabarro A.G."/>
            <person name="Walton J.D."/>
            <person name="Blanchette R.A."/>
            <person name="Henrissat B."/>
            <person name="Martin F."/>
            <person name="Cullen D."/>
            <person name="Hibbett D.S."/>
            <person name="Grigoriev I.V."/>
        </authorList>
    </citation>
    <scope>NUCLEOTIDE SEQUENCE [LARGE SCALE GENOMIC DNA]</scope>
    <source>
        <strain evidence="3">FD-172 SS1</strain>
    </source>
</reference>
<feature type="compositionally biased region" description="Polar residues" evidence="1">
    <location>
        <begin position="21"/>
        <end position="38"/>
    </location>
</feature>
<keyword evidence="3" id="KW-1185">Reference proteome</keyword>
<feature type="compositionally biased region" description="Basic and acidic residues" evidence="1">
    <location>
        <begin position="663"/>
        <end position="675"/>
    </location>
</feature>
<evidence type="ECO:0000313" key="3">
    <source>
        <dbReference type="Proteomes" id="UP000027195"/>
    </source>
</evidence>
<name>A0A067MIK1_BOTB1</name>
<evidence type="ECO:0000313" key="2">
    <source>
        <dbReference type="EMBL" id="KDQ15618.1"/>
    </source>
</evidence>
<feature type="region of interest" description="Disordered" evidence="1">
    <location>
        <begin position="1"/>
        <end position="82"/>
    </location>
</feature>
<feature type="compositionally biased region" description="Low complexity" evidence="1">
    <location>
        <begin position="169"/>
        <end position="179"/>
    </location>
</feature>
<gene>
    <name evidence="2" type="ORF">BOTBODRAFT_65309</name>
</gene>
<feature type="region of interest" description="Disordered" evidence="1">
    <location>
        <begin position="154"/>
        <end position="243"/>
    </location>
</feature>
<dbReference type="HOGENOM" id="CLU_357137_0_0_1"/>
<feature type="region of interest" description="Disordered" evidence="1">
    <location>
        <begin position="621"/>
        <end position="681"/>
    </location>
</feature>
<dbReference type="InParanoid" id="A0A067MIK1"/>
<dbReference type="Proteomes" id="UP000027195">
    <property type="component" value="Unassembled WGS sequence"/>
</dbReference>
<proteinExistence type="predicted"/>
<dbReference type="OrthoDB" id="3249923at2759"/>
<sequence length="785" mass="86712">MTSGNMSGLNLAPRRDASPPTGASVSRHPTTAQANSRSGLAVKSVPKSIPKTTTSRRITAPASKSDRKQRELKQGRRKATAPITAKSIAPQRAVKTVVTRHEALKEAYTDFRSTRESVGTSYLSRPILPKRATQLRFTKRAWDVVWSSTQVSLKAAKPSQYSGHDYHESSSSQLSSISSEGDEDETYQLPEGDSISAYTRQPTQPPRKLPSPPSPSLSSPAPAPSLAASPSLPSTAFPVKEEEEEIDQLADDEDLAFLLRPPPTPQLPSRERKSSVPLELISAFENMSVSALRLRSVGRIPFLSRNLRTGFEASVKRLSGAAIVGRTPGPAYNMHNMLNEEGNIQTSRRERSLIVTLHQLEVHRQAGQSVFRLPYNCKCELQIEIVPPIQSRERTRRHTIAEYQLTLPPLASQITVFAPPMPFESPPLTGTHSASDTPQIYIPPGSQAIVVVRLLDPKDASGKSARFGPLRVTRAEGRCQIVGRDGAFLEDETRTLHFMSFISGETEELVPTGVTARVSLAWVFRSSAPVRPFRPGRLAQSTSASTHIVKVKYGLVGHAPYVESQNGWCCPGCFYFGAFSAPEYLQRHVEVDHRGEFEIKFMEDEDDTILVRVVSEIDEPRLPTAPPRSVSPEIYPSSEDQESEVPETPSPPKTPQRWSPLIRIKDSPGSDKLDLSDSGSPRYPVLPPAIDQVGPAVRAEDIKSSRRILPCLGDLLSELPMEPFGCIAWSVISAEEAILDLSDVMEPDKVMLCLWNRWSILHRCAIYAYAFRSRLTARIKSHLYC</sequence>
<feature type="compositionally biased region" description="Pro residues" evidence="1">
    <location>
        <begin position="203"/>
        <end position="215"/>
    </location>
</feature>
<organism evidence="2 3">
    <name type="scientific">Botryobasidium botryosum (strain FD-172 SS1)</name>
    <dbReference type="NCBI Taxonomy" id="930990"/>
    <lineage>
        <taxon>Eukaryota</taxon>
        <taxon>Fungi</taxon>
        <taxon>Dikarya</taxon>
        <taxon>Basidiomycota</taxon>
        <taxon>Agaricomycotina</taxon>
        <taxon>Agaricomycetes</taxon>
        <taxon>Cantharellales</taxon>
        <taxon>Botryobasidiaceae</taxon>
        <taxon>Botryobasidium</taxon>
    </lineage>
</organism>
<evidence type="ECO:0000256" key="1">
    <source>
        <dbReference type="SAM" id="MobiDB-lite"/>
    </source>
</evidence>
<dbReference type="STRING" id="930990.A0A067MIK1"/>
<feature type="compositionally biased region" description="Basic and acidic residues" evidence="1">
    <location>
        <begin position="64"/>
        <end position="74"/>
    </location>
</feature>
<dbReference type="AlphaFoldDB" id="A0A067MIK1"/>
<dbReference type="EMBL" id="KL198031">
    <property type="protein sequence ID" value="KDQ15618.1"/>
    <property type="molecule type" value="Genomic_DNA"/>
</dbReference>